<proteinExistence type="predicted"/>
<gene>
    <name evidence="4" type="ORF">CU041_04985</name>
</gene>
<dbReference type="Gene3D" id="3.40.190.10">
    <property type="entry name" value="Periplasmic binding protein-like II"/>
    <property type="match status" value="2"/>
</dbReference>
<sequence>MIASIARTKIARPAAPPLARGMSVAVLCLGLLVGGALSSGVARAHERQSQHTDSGLLIAAFSVWEPFVIEDEDGSRHGIDVALLAAIANRLGLQLDLHPCPWRRCLKNLEDGDIDVLTSFAYTEERAQFAHYIKPPYSQVTPVFYINRENPVLIEEYNDLRNLTVGAVVDSRYFEPFDSDTTLDKFEAGSETILLRMLTANRLDAIVGSDSNADFEIRRNHLEDTIIKAPFRSGHNNDIHLAVSRKSPLMSRTDQIAEIMQDLLDEGFVANLHKLYWPDKSPEDTPQSAQSDSAQPNQ</sequence>
<accession>A0ABX4RA49</accession>
<protein>
    <recommendedName>
        <fullName evidence="3">Solute-binding protein family 3/N-terminal domain-containing protein</fullName>
    </recommendedName>
</protein>
<dbReference type="EMBL" id="PGTS01000002">
    <property type="protein sequence ID" value="PKR50911.1"/>
    <property type="molecule type" value="Genomic_DNA"/>
</dbReference>
<organism evidence="4 5">
    <name type="scientific">Thalassospira povalilytica</name>
    <dbReference type="NCBI Taxonomy" id="732237"/>
    <lineage>
        <taxon>Bacteria</taxon>
        <taxon>Pseudomonadati</taxon>
        <taxon>Pseudomonadota</taxon>
        <taxon>Alphaproteobacteria</taxon>
        <taxon>Rhodospirillales</taxon>
        <taxon>Thalassospiraceae</taxon>
        <taxon>Thalassospira</taxon>
    </lineage>
</organism>
<feature type="domain" description="Solute-binding protein family 3/N-terminal" evidence="3">
    <location>
        <begin position="60"/>
        <end position="271"/>
    </location>
</feature>
<evidence type="ECO:0000256" key="1">
    <source>
        <dbReference type="ARBA" id="ARBA00022729"/>
    </source>
</evidence>
<dbReference type="SUPFAM" id="SSF53850">
    <property type="entry name" value="Periplasmic binding protein-like II"/>
    <property type="match status" value="1"/>
</dbReference>
<name>A0ABX4RA49_9PROT</name>
<dbReference type="SMART" id="SM00062">
    <property type="entry name" value="PBPb"/>
    <property type="match status" value="1"/>
</dbReference>
<dbReference type="Proteomes" id="UP000233365">
    <property type="component" value="Unassembled WGS sequence"/>
</dbReference>
<evidence type="ECO:0000256" key="2">
    <source>
        <dbReference type="SAM" id="MobiDB-lite"/>
    </source>
</evidence>
<keyword evidence="5" id="KW-1185">Reference proteome</keyword>
<comment type="caution">
    <text evidence="4">The sequence shown here is derived from an EMBL/GenBank/DDBJ whole genome shotgun (WGS) entry which is preliminary data.</text>
</comment>
<dbReference type="InterPro" id="IPR001638">
    <property type="entry name" value="Solute-binding_3/MltF_N"/>
</dbReference>
<feature type="region of interest" description="Disordered" evidence="2">
    <location>
        <begin position="279"/>
        <end position="298"/>
    </location>
</feature>
<evidence type="ECO:0000259" key="3">
    <source>
        <dbReference type="SMART" id="SM00062"/>
    </source>
</evidence>
<dbReference type="PANTHER" id="PTHR35936">
    <property type="entry name" value="MEMBRANE-BOUND LYTIC MUREIN TRANSGLYCOSYLASE F"/>
    <property type="match status" value="1"/>
</dbReference>
<keyword evidence="1" id="KW-0732">Signal</keyword>
<reference evidence="4 5" key="1">
    <citation type="submission" date="2017-11" db="EMBL/GenBank/DDBJ databases">
        <title>Biodiversity and function of Thalassospira species in the particle-attached aromatic-hydrocarbon-degrading consortia from the surface seawater of the China South Sea.</title>
        <authorList>
            <person name="Dong C."/>
            <person name="Liu R."/>
            <person name="Shao Z."/>
        </authorList>
    </citation>
    <scope>NUCLEOTIDE SEQUENCE [LARGE SCALE GENOMIC DNA]</scope>
    <source>
        <strain evidence="4 5">139Z-12</strain>
    </source>
</reference>
<evidence type="ECO:0000313" key="5">
    <source>
        <dbReference type="Proteomes" id="UP000233365"/>
    </source>
</evidence>
<dbReference type="Pfam" id="PF00497">
    <property type="entry name" value="SBP_bac_3"/>
    <property type="match status" value="1"/>
</dbReference>
<feature type="compositionally biased region" description="Polar residues" evidence="2">
    <location>
        <begin position="284"/>
        <end position="298"/>
    </location>
</feature>
<dbReference type="PANTHER" id="PTHR35936:SF35">
    <property type="entry name" value="L-CYSTINE-BINDING PROTEIN TCYJ"/>
    <property type="match status" value="1"/>
</dbReference>
<evidence type="ECO:0000313" key="4">
    <source>
        <dbReference type="EMBL" id="PKR50911.1"/>
    </source>
</evidence>